<feature type="compositionally biased region" description="Basic and acidic residues" evidence="4">
    <location>
        <begin position="343"/>
        <end position="356"/>
    </location>
</feature>
<dbReference type="OrthoDB" id="47375at2759"/>
<evidence type="ECO:0000256" key="2">
    <source>
        <dbReference type="ARBA" id="ARBA00022676"/>
    </source>
</evidence>
<keyword evidence="2" id="KW-0328">Glycosyltransferase</keyword>
<comment type="caution">
    <text evidence="6">The sequence shown here is derived from an EMBL/GenBank/DDBJ whole genome shotgun (WGS) entry which is preliminary data.</text>
</comment>
<evidence type="ECO:0000256" key="4">
    <source>
        <dbReference type="SAM" id="MobiDB-lite"/>
    </source>
</evidence>
<dbReference type="Pfam" id="PF01755">
    <property type="entry name" value="Glyco_transf_25"/>
    <property type="match status" value="1"/>
</dbReference>
<evidence type="ECO:0000259" key="5">
    <source>
        <dbReference type="Pfam" id="PF01755"/>
    </source>
</evidence>
<organism evidence="6 7">
    <name type="scientific">Ophiocordyceps sinensis</name>
    <dbReference type="NCBI Taxonomy" id="72228"/>
    <lineage>
        <taxon>Eukaryota</taxon>
        <taxon>Fungi</taxon>
        <taxon>Dikarya</taxon>
        <taxon>Ascomycota</taxon>
        <taxon>Pezizomycotina</taxon>
        <taxon>Sordariomycetes</taxon>
        <taxon>Hypocreomycetidae</taxon>
        <taxon>Hypocreales</taxon>
        <taxon>Ophiocordycipitaceae</taxon>
        <taxon>Ophiocordyceps</taxon>
    </lineage>
</organism>
<evidence type="ECO:0000313" key="6">
    <source>
        <dbReference type="EMBL" id="KAF4504088.1"/>
    </source>
</evidence>
<dbReference type="AlphaFoldDB" id="A0A8H4LRL1"/>
<keyword evidence="3" id="KW-0808">Transferase</keyword>
<dbReference type="CDD" id="cd06532">
    <property type="entry name" value="Glyco_transf_25"/>
    <property type="match status" value="1"/>
</dbReference>
<dbReference type="EMBL" id="JAAVMX010000012">
    <property type="protein sequence ID" value="KAF4504088.1"/>
    <property type="molecule type" value="Genomic_DNA"/>
</dbReference>
<dbReference type="PANTHER" id="PTHR10730">
    <property type="entry name" value="PROCOLLAGEN-LYSINE,2-OXOGLUTARATE 5-DIOXYGENASE/GLYCOSYLTRANSFERASE 25 FAMILY MEMBER"/>
    <property type="match status" value="1"/>
</dbReference>
<dbReference type="PANTHER" id="PTHR10730:SF53">
    <property type="entry name" value="GLYCOSYLTRANSFERASE 25 FAMILY MEMBER"/>
    <property type="match status" value="1"/>
</dbReference>
<dbReference type="Proteomes" id="UP000557566">
    <property type="component" value="Unassembled WGS sequence"/>
</dbReference>
<comment type="similarity">
    <text evidence="1">Belongs to the glycosyltransferase 25 family.</text>
</comment>
<evidence type="ECO:0000256" key="1">
    <source>
        <dbReference type="ARBA" id="ARBA00006721"/>
    </source>
</evidence>
<feature type="region of interest" description="Disordered" evidence="4">
    <location>
        <begin position="343"/>
        <end position="365"/>
    </location>
</feature>
<gene>
    <name evidence="6" type="ORF">G6O67_008702</name>
</gene>
<evidence type="ECO:0000256" key="3">
    <source>
        <dbReference type="ARBA" id="ARBA00022679"/>
    </source>
</evidence>
<dbReference type="InterPro" id="IPR050757">
    <property type="entry name" value="Collagen_mod_GT25"/>
</dbReference>
<dbReference type="InterPro" id="IPR002654">
    <property type="entry name" value="Glyco_trans_25"/>
</dbReference>
<evidence type="ECO:0000313" key="7">
    <source>
        <dbReference type="Proteomes" id="UP000557566"/>
    </source>
</evidence>
<feature type="domain" description="Glycosyl transferase family 25" evidence="5">
    <location>
        <begin position="66"/>
        <end position="162"/>
    </location>
</feature>
<proteinExistence type="inferred from homology"/>
<protein>
    <recommendedName>
        <fullName evidence="5">Glycosyl transferase family 25 domain-containing protein</fullName>
    </recommendedName>
</protein>
<dbReference type="GO" id="GO:0016740">
    <property type="term" value="F:transferase activity"/>
    <property type="evidence" value="ECO:0007669"/>
    <property type="project" value="UniProtKB-KW"/>
</dbReference>
<sequence length="404" mass="44753">MFRASAPTRTAWTFGAVALFLVVSVLRHGRYLPASGPRPQFHDKIGASEAKDALLDHVYNDTLGFQRILVVSMPSRTDRRDAMVLQSALTHMSIDFIDGLAGEAVPEKAVPKMKDSGHIVGAALGSWRGHMNAIQEVVRRNLTSALIMEDDVDWDIRLKEQLRGVALASRALTQPLRGRPGAYADASYPKPANASDAVTEIPFESLPQTEPPAVSPYGDEWDILWIGHCGQTFPNEDNLVLPRGRVIRYDDATVPEKKHLESIFMDPFLFKEHYPDHTRAVHHSQWGVCTLGYAMSQRGARELLLELGLKGANAPFDLLLRTFCNGDAGRGANKCLTTQPSLMEHHRPVGPSKDDSDINEEGGEGFRSVAETRMIRWSVRLNAEKLIKGEPPVDQYPDTDGMKV</sequence>
<reference evidence="6 7" key="1">
    <citation type="journal article" date="2020" name="Genome Biol. Evol.">
        <title>A new high-quality draft genome assembly of the Chinese cordyceps Ophiocordyceps sinensis.</title>
        <authorList>
            <person name="Shu R."/>
            <person name="Zhang J."/>
            <person name="Meng Q."/>
            <person name="Zhang H."/>
            <person name="Zhou G."/>
            <person name="Li M."/>
            <person name="Wu P."/>
            <person name="Zhao Y."/>
            <person name="Chen C."/>
            <person name="Qin Q."/>
        </authorList>
    </citation>
    <scope>NUCLEOTIDE SEQUENCE [LARGE SCALE GENOMIC DNA]</scope>
    <source>
        <strain evidence="6 7">IOZ07</strain>
    </source>
</reference>
<keyword evidence="7" id="KW-1185">Reference proteome</keyword>
<accession>A0A8H4LRL1</accession>
<name>A0A8H4LRL1_9HYPO</name>